<keyword evidence="1" id="KW-0472">Membrane</keyword>
<gene>
    <name evidence="2" type="ORF">P691DRAFT_228626</name>
</gene>
<keyword evidence="1" id="KW-0812">Transmembrane</keyword>
<dbReference type="EMBL" id="MU151264">
    <property type="protein sequence ID" value="KAF9446074.1"/>
    <property type="molecule type" value="Genomic_DNA"/>
</dbReference>
<evidence type="ECO:0008006" key="4">
    <source>
        <dbReference type="Google" id="ProtNLM"/>
    </source>
</evidence>
<evidence type="ECO:0000256" key="1">
    <source>
        <dbReference type="SAM" id="Phobius"/>
    </source>
</evidence>
<dbReference type="Proteomes" id="UP000807342">
    <property type="component" value="Unassembled WGS sequence"/>
</dbReference>
<proteinExistence type="predicted"/>
<protein>
    <recommendedName>
        <fullName evidence="4">Transmembrane protein</fullName>
    </recommendedName>
</protein>
<comment type="caution">
    <text evidence="2">The sequence shown here is derived from an EMBL/GenBank/DDBJ whole genome shotgun (WGS) entry which is preliminary data.</text>
</comment>
<organism evidence="2 3">
    <name type="scientific">Macrolepiota fuliginosa MF-IS2</name>
    <dbReference type="NCBI Taxonomy" id="1400762"/>
    <lineage>
        <taxon>Eukaryota</taxon>
        <taxon>Fungi</taxon>
        <taxon>Dikarya</taxon>
        <taxon>Basidiomycota</taxon>
        <taxon>Agaricomycotina</taxon>
        <taxon>Agaricomycetes</taxon>
        <taxon>Agaricomycetidae</taxon>
        <taxon>Agaricales</taxon>
        <taxon>Agaricineae</taxon>
        <taxon>Agaricaceae</taxon>
        <taxon>Macrolepiota</taxon>
    </lineage>
</organism>
<dbReference type="AlphaFoldDB" id="A0A9P5X7R0"/>
<name>A0A9P5X7R0_9AGAR</name>
<sequence>MIRMQRQGKGNLGMAVSFGQSATAIQWSRLVSQAFKIWWLRFVRASHFGPSSAVGTLPTPSFLSFRLCCGVTLLCRVVWLRVRDDHRMMLVSFCFSDVFFTYSLFVSVFLDVLLFWGGVCLSCSSDLR</sequence>
<accession>A0A9P5X7R0</accession>
<reference evidence="2" key="1">
    <citation type="submission" date="2020-11" db="EMBL/GenBank/DDBJ databases">
        <authorList>
            <consortium name="DOE Joint Genome Institute"/>
            <person name="Ahrendt S."/>
            <person name="Riley R."/>
            <person name="Andreopoulos W."/>
            <person name="Labutti K."/>
            <person name="Pangilinan J."/>
            <person name="Ruiz-Duenas F.J."/>
            <person name="Barrasa J.M."/>
            <person name="Sanchez-Garcia M."/>
            <person name="Camarero S."/>
            <person name="Miyauchi S."/>
            <person name="Serrano A."/>
            <person name="Linde D."/>
            <person name="Babiker R."/>
            <person name="Drula E."/>
            <person name="Ayuso-Fernandez I."/>
            <person name="Pacheco R."/>
            <person name="Padilla G."/>
            <person name="Ferreira P."/>
            <person name="Barriuso J."/>
            <person name="Kellner H."/>
            <person name="Castanera R."/>
            <person name="Alfaro M."/>
            <person name="Ramirez L."/>
            <person name="Pisabarro A.G."/>
            <person name="Kuo A."/>
            <person name="Tritt A."/>
            <person name="Lipzen A."/>
            <person name="He G."/>
            <person name="Yan M."/>
            <person name="Ng V."/>
            <person name="Cullen D."/>
            <person name="Martin F."/>
            <person name="Rosso M.-N."/>
            <person name="Henrissat B."/>
            <person name="Hibbett D."/>
            <person name="Martinez A.T."/>
            <person name="Grigoriev I.V."/>
        </authorList>
    </citation>
    <scope>NUCLEOTIDE SEQUENCE</scope>
    <source>
        <strain evidence="2">MF-IS2</strain>
    </source>
</reference>
<feature type="transmembrane region" description="Helical" evidence="1">
    <location>
        <begin position="99"/>
        <end position="119"/>
    </location>
</feature>
<evidence type="ECO:0000313" key="2">
    <source>
        <dbReference type="EMBL" id="KAF9446074.1"/>
    </source>
</evidence>
<keyword evidence="3" id="KW-1185">Reference proteome</keyword>
<evidence type="ECO:0000313" key="3">
    <source>
        <dbReference type="Proteomes" id="UP000807342"/>
    </source>
</evidence>
<keyword evidence="1" id="KW-1133">Transmembrane helix</keyword>